<reference evidence="1" key="1">
    <citation type="journal article" date="2023" name="G3 (Bethesda)">
        <title>A reference genome for the long-term kleptoplast-retaining sea slug Elysia crispata morphotype clarki.</title>
        <authorList>
            <person name="Eastman K.E."/>
            <person name="Pendleton A.L."/>
            <person name="Shaikh M.A."/>
            <person name="Suttiyut T."/>
            <person name="Ogas R."/>
            <person name="Tomko P."/>
            <person name="Gavelis G."/>
            <person name="Widhalm J.R."/>
            <person name="Wisecaver J.H."/>
        </authorList>
    </citation>
    <scope>NUCLEOTIDE SEQUENCE</scope>
    <source>
        <strain evidence="1">ECLA1</strain>
    </source>
</reference>
<name>A0AAE0ZRX9_9GAST</name>
<keyword evidence="2" id="KW-1185">Reference proteome</keyword>
<proteinExistence type="predicted"/>
<evidence type="ECO:0000313" key="2">
    <source>
        <dbReference type="Proteomes" id="UP001283361"/>
    </source>
</evidence>
<evidence type="ECO:0000313" key="1">
    <source>
        <dbReference type="EMBL" id="KAK3774485.1"/>
    </source>
</evidence>
<sequence>MHPTVRHERALQIYDVTFACWMVYRFREGSLDFRDSGRSSSVQTRVLVLVMRKWLILAARPAEIASVSANCKRKGDNSVRNFLWNYTHRQKRVFLNRRISSTISL</sequence>
<dbReference type="Proteomes" id="UP001283361">
    <property type="component" value="Unassembled WGS sequence"/>
</dbReference>
<dbReference type="AlphaFoldDB" id="A0AAE0ZRX9"/>
<accession>A0AAE0ZRX9</accession>
<dbReference type="EMBL" id="JAWDGP010003406">
    <property type="protein sequence ID" value="KAK3774485.1"/>
    <property type="molecule type" value="Genomic_DNA"/>
</dbReference>
<protein>
    <submittedName>
        <fullName evidence="1">Uncharacterized protein</fullName>
    </submittedName>
</protein>
<comment type="caution">
    <text evidence="1">The sequence shown here is derived from an EMBL/GenBank/DDBJ whole genome shotgun (WGS) entry which is preliminary data.</text>
</comment>
<gene>
    <name evidence="1" type="ORF">RRG08_049421</name>
</gene>
<organism evidence="1 2">
    <name type="scientific">Elysia crispata</name>
    <name type="common">lettuce slug</name>
    <dbReference type="NCBI Taxonomy" id="231223"/>
    <lineage>
        <taxon>Eukaryota</taxon>
        <taxon>Metazoa</taxon>
        <taxon>Spiralia</taxon>
        <taxon>Lophotrochozoa</taxon>
        <taxon>Mollusca</taxon>
        <taxon>Gastropoda</taxon>
        <taxon>Heterobranchia</taxon>
        <taxon>Euthyneura</taxon>
        <taxon>Panpulmonata</taxon>
        <taxon>Sacoglossa</taxon>
        <taxon>Placobranchoidea</taxon>
        <taxon>Plakobranchidae</taxon>
        <taxon>Elysia</taxon>
    </lineage>
</organism>